<gene>
    <name evidence="1" type="ORF">F3B98_11330</name>
</gene>
<keyword evidence="1" id="KW-0378">Hydrolase</keyword>
<dbReference type="RefSeq" id="WP_149958794.1">
    <property type="nucleotide sequence ID" value="NZ_CP081917.1"/>
</dbReference>
<comment type="caution">
    <text evidence="1">The sequence shown here is derived from an EMBL/GenBank/DDBJ whole genome shotgun (WGS) entry which is preliminary data.</text>
</comment>
<keyword evidence="1" id="KW-0255">Endonuclease</keyword>
<proteinExistence type="predicted"/>
<dbReference type="AlphaFoldDB" id="A0A5N4EVM1"/>
<name>A0A5N4EVM1_BACOV</name>
<evidence type="ECO:0000313" key="2">
    <source>
        <dbReference type="Proteomes" id="UP000435985"/>
    </source>
</evidence>
<dbReference type="Proteomes" id="UP000435985">
    <property type="component" value="Unassembled WGS sequence"/>
</dbReference>
<dbReference type="GO" id="GO:0004519">
    <property type="term" value="F:endonuclease activity"/>
    <property type="evidence" value="ECO:0007669"/>
    <property type="project" value="UniProtKB-KW"/>
</dbReference>
<dbReference type="Pfam" id="PF09556">
    <property type="entry name" value="RE_HaeIII"/>
    <property type="match status" value="1"/>
</dbReference>
<organism evidence="1 2">
    <name type="scientific">Bacteroides ovatus</name>
    <dbReference type="NCBI Taxonomy" id="28116"/>
    <lineage>
        <taxon>Bacteria</taxon>
        <taxon>Pseudomonadati</taxon>
        <taxon>Bacteroidota</taxon>
        <taxon>Bacteroidia</taxon>
        <taxon>Bacteroidales</taxon>
        <taxon>Bacteroidaceae</taxon>
        <taxon>Bacteroides</taxon>
    </lineage>
</organism>
<reference evidence="1 2" key="1">
    <citation type="journal article" date="2019" name="Nat. Med.">
        <title>A library of human gut bacterial isolates paired with longitudinal multiomics data enables mechanistic microbiome research.</title>
        <authorList>
            <person name="Poyet M."/>
            <person name="Groussin M."/>
            <person name="Gibbons S.M."/>
            <person name="Avila-Pacheco J."/>
            <person name="Jiang X."/>
            <person name="Kearney S.M."/>
            <person name="Perrotta A.R."/>
            <person name="Berdy B."/>
            <person name="Zhao S."/>
            <person name="Lieberman T.D."/>
            <person name="Swanson P.K."/>
            <person name="Smith M."/>
            <person name="Roesemann S."/>
            <person name="Alexander J.E."/>
            <person name="Rich S.A."/>
            <person name="Livny J."/>
            <person name="Vlamakis H."/>
            <person name="Clish C."/>
            <person name="Bullock K."/>
            <person name="Deik A."/>
            <person name="Scott J."/>
            <person name="Pierce K.A."/>
            <person name="Xavier R.J."/>
            <person name="Alm E.J."/>
        </authorList>
    </citation>
    <scope>NUCLEOTIDE SEQUENCE [LARGE SCALE GENOMIC DNA]</scope>
    <source>
        <strain evidence="1 2">BIOML-A14</strain>
    </source>
</reference>
<sequence>MSSKSNDQGRAYEFVCLLTLEEKIKKLRPVNIIKNSSYSAAERAWCTLSNEMQETYKASSYVAVAKIFELEPRIVENNNDILELLIQTDAKGKKGDVRDILIIRHNIQWEIGLSLKHNHFAVKHSRLSRRLDFGKEWYGIPCSQDYWNGVKPIFDYLIAEKNKHTKFNELTYKENDVYIPLLTAFINEINRQYQVHKDIPGKLVEYLLGKHDFYKIISIDKEQTTRIQSYNLHGTLNQNSESEQASIQIPVACLPTRIVSLGFVPEKTNTVELYMDGGWQFSFRIHNAETYVVPTLKFDIQIVGMPTAIITINCLWK</sequence>
<protein>
    <submittedName>
        <fullName evidence="1">HaeIII family restriction endonuclease</fullName>
    </submittedName>
</protein>
<evidence type="ECO:0000313" key="1">
    <source>
        <dbReference type="EMBL" id="KAA4664260.1"/>
    </source>
</evidence>
<dbReference type="EMBL" id="VWFO01000012">
    <property type="protein sequence ID" value="KAA4664260.1"/>
    <property type="molecule type" value="Genomic_DNA"/>
</dbReference>
<dbReference type="InterPro" id="IPR019059">
    <property type="entry name" value="Restrct_endonuc_II_HaeIII"/>
</dbReference>
<accession>A0A5N4EVM1</accession>
<keyword evidence="1" id="KW-0540">Nuclease</keyword>